<dbReference type="PANTHER" id="PTHR30466:SF1">
    <property type="entry name" value="FMN REDUCTASE (NADH) RUTF"/>
    <property type="match status" value="1"/>
</dbReference>
<evidence type="ECO:0000256" key="1">
    <source>
        <dbReference type="ARBA" id="ARBA00005112"/>
    </source>
</evidence>
<evidence type="ECO:0000256" key="5">
    <source>
        <dbReference type="ARBA" id="ARBA00022797"/>
    </source>
</evidence>
<evidence type="ECO:0000256" key="4">
    <source>
        <dbReference type="ARBA" id="ARBA00022630"/>
    </source>
</evidence>
<dbReference type="SMART" id="SM00903">
    <property type="entry name" value="Flavin_Reduct"/>
    <property type="match status" value="1"/>
</dbReference>
<comment type="similarity">
    <text evidence="2">Belongs to the non-flavoprotein flavin reductase family. HpaC subfamily.</text>
</comment>
<dbReference type="AlphaFoldDB" id="A0A090TQP6"/>
<dbReference type="Gene3D" id="2.30.110.10">
    <property type="entry name" value="Electron Transport, Fmn-binding Protein, Chain A"/>
    <property type="match status" value="1"/>
</dbReference>
<dbReference type="GO" id="GO:0042537">
    <property type="term" value="P:benzene-containing compound metabolic process"/>
    <property type="evidence" value="ECO:0007669"/>
    <property type="project" value="InterPro"/>
</dbReference>
<evidence type="ECO:0000256" key="6">
    <source>
        <dbReference type="ARBA" id="ARBA00023002"/>
    </source>
</evidence>
<dbReference type="UniPathway" id="UPA00208">
    <property type="reaction ID" value="UER00416"/>
</dbReference>
<dbReference type="GO" id="GO:0010181">
    <property type="term" value="F:FMN binding"/>
    <property type="evidence" value="ECO:0007669"/>
    <property type="project" value="InterPro"/>
</dbReference>
<sequence length="168" mass="18401">MSLQQEFRNAMSKLAAAVNIVTTGGEAGTIGITATAVCSVTDSPATLLVCVNRSSASNDIFKRNGRMCINTCASEHQEMSMHFAGMTGLEMEERFALEGWNLNQHHVPVLKGALTTLEGRICDMKEVGTHTVFFLEVEAITTQDKDALMYFDRQFKHLQADVKVAEVA</sequence>
<dbReference type="Proteomes" id="UP000029224">
    <property type="component" value="Unassembled WGS sequence"/>
</dbReference>
<dbReference type="GO" id="GO:0006208">
    <property type="term" value="P:pyrimidine nucleobase catabolic process"/>
    <property type="evidence" value="ECO:0007669"/>
    <property type="project" value="TreeGrafter"/>
</dbReference>
<dbReference type="InterPro" id="IPR011982">
    <property type="entry name" value="HPA_mOase_red"/>
</dbReference>
<keyword evidence="5" id="KW-0058">Aromatic hydrocarbons catabolism</keyword>
<dbReference type="GO" id="GO:0051287">
    <property type="term" value="F:NAD binding"/>
    <property type="evidence" value="ECO:0007669"/>
    <property type="project" value="InterPro"/>
</dbReference>
<evidence type="ECO:0000313" key="9">
    <source>
        <dbReference type="EMBL" id="GAL33442.1"/>
    </source>
</evidence>
<keyword evidence="4" id="KW-0285">Flavoprotein</keyword>
<dbReference type="Pfam" id="PF01613">
    <property type="entry name" value="Flavin_Reduct"/>
    <property type="match status" value="1"/>
</dbReference>
<feature type="domain" description="Flavin reductase like" evidence="8">
    <location>
        <begin position="11"/>
        <end position="157"/>
    </location>
</feature>
<dbReference type="PANTHER" id="PTHR30466">
    <property type="entry name" value="FLAVIN REDUCTASE"/>
    <property type="match status" value="1"/>
</dbReference>
<accession>A0A090TQP6</accession>
<evidence type="ECO:0000256" key="3">
    <source>
        <dbReference type="ARBA" id="ARBA00015398"/>
    </source>
</evidence>
<reference evidence="9 10" key="1">
    <citation type="submission" date="2014-09" db="EMBL/GenBank/DDBJ databases">
        <title>Vibrio maritimus JCM 19240. (C210) whole genome shotgun sequence.</title>
        <authorList>
            <person name="Sawabe T."/>
            <person name="Meirelles P."/>
            <person name="Nakanishi M."/>
            <person name="Sayaka M."/>
            <person name="Hattori M."/>
            <person name="Ohkuma M."/>
        </authorList>
    </citation>
    <scope>NUCLEOTIDE SEQUENCE [LARGE SCALE GENOMIC DNA]</scope>
    <source>
        <strain evidence="9 10">JCM 19240</strain>
    </source>
</reference>
<keyword evidence="7" id="KW-0520">NAD</keyword>
<keyword evidence="6" id="KW-0560">Oxidoreductase</keyword>
<dbReference type="GO" id="GO:0004497">
    <property type="term" value="F:monooxygenase activity"/>
    <property type="evidence" value="ECO:0007669"/>
    <property type="project" value="UniProtKB-KW"/>
</dbReference>
<dbReference type="EMBL" id="BBMT01000003">
    <property type="protein sequence ID" value="GAL33442.1"/>
    <property type="molecule type" value="Genomic_DNA"/>
</dbReference>
<protein>
    <recommendedName>
        <fullName evidence="3">4-hydroxyphenylacetate 3-monooxygenase reductase component</fullName>
    </recommendedName>
</protein>
<gene>
    <name evidence="9" type="ORF">JCM19240_2138</name>
</gene>
<comment type="pathway">
    <text evidence="1">Aromatic compound metabolism; 4-hydroxyphenylacetate degradation; pyruvate and succinate semialdehyde from 4-hydroxyphenylacetate: step 1/7.</text>
</comment>
<evidence type="ECO:0000313" key="10">
    <source>
        <dbReference type="Proteomes" id="UP000029224"/>
    </source>
</evidence>
<proteinExistence type="inferred from homology"/>
<name>A0A090TQP6_9VIBR</name>
<evidence type="ECO:0000259" key="8">
    <source>
        <dbReference type="SMART" id="SM00903"/>
    </source>
</evidence>
<evidence type="ECO:0000256" key="2">
    <source>
        <dbReference type="ARBA" id="ARBA00006032"/>
    </source>
</evidence>
<evidence type="ECO:0000256" key="7">
    <source>
        <dbReference type="ARBA" id="ARBA00023027"/>
    </source>
</evidence>
<dbReference type="GO" id="GO:0016651">
    <property type="term" value="F:oxidoreductase activity, acting on NAD(P)H"/>
    <property type="evidence" value="ECO:0007669"/>
    <property type="project" value="InterPro"/>
</dbReference>
<dbReference type="SUPFAM" id="SSF50475">
    <property type="entry name" value="FMN-binding split barrel"/>
    <property type="match status" value="1"/>
</dbReference>
<dbReference type="InterPro" id="IPR012349">
    <property type="entry name" value="Split_barrel_FMN-bd"/>
</dbReference>
<dbReference type="InterPro" id="IPR050268">
    <property type="entry name" value="NADH-dep_flavin_reductase"/>
</dbReference>
<dbReference type="GO" id="GO:0042602">
    <property type="term" value="F:riboflavin reductase (NADPH) activity"/>
    <property type="evidence" value="ECO:0007669"/>
    <property type="project" value="TreeGrafter"/>
</dbReference>
<dbReference type="OrthoDB" id="6401628at2"/>
<keyword evidence="10" id="KW-1185">Reference proteome</keyword>
<dbReference type="InterPro" id="IPR002563">
    <property type="entry name" value="Flavin_Rdtase-like_dom"/>
</dbReference>
<organism evidence="9 10">
    <name type="scientific">Vibrio maritimus</name>
    <dbReference type="NCBI Taxonomy" id="990268"/>
    <lineage>
        <taxon>Bacteria</taxon>
        <taxon>Pseudomonadati</taxon>
        <taxon>Pseudomonadota</taxon>
        <taxon>Gammaproteobacteria</taxon>
        <taxon>Vibrionales</taxon>
        <taxon>Vibrionaceae</taxon>
        <taxon>Vibrio</taxon>
    </lineage>
</organism>
<reference evidence="9 10" key="2">
    <citation type="submission" date="2014-09" db="EMBL/GenBank/DDBJ databases">
        <authorList>
            <consortium name="NBRP consortium"/>
            <person name="Sawabe T."/>
            <person name="Meirelles P."/>
            <person name="Nakanishi M."/>
            <person name="Sayaka M."/>
            <person name="Hattori M."/>
            <person name="Ohkuma M."/>
        </authorList>
    </citation>
    <scope>NUCLEOTIDE SEQUENCE [LARGE SCALE GENOMIC DNA]</scope>
    <source>
        <strain evidence="9 10">JCM 19240</strain>
    </source>
</reference>
<dbReference type="NCBIfam" id="TIGR02296">
    <property type="entry name" value="HpaC"/>
    <property type="match status" value="1"/>
</dbReference>
<comment type="caution">
    <text evidence="9">The sequence shown here is derived from an EMBL/GenBank/DDBJ whole genome shotgun (WGS) entry which is preliminary data.</text>
</comment>
<keyword evidence="9" id="KW-0503">Monooxygenase</keyword>